<evidence type="ECO:0000313" key="2">
    <source>
        <dbReference type="Ensembl" id="ENSCSAVP00000006035.1"/>
    </source>
</evidence>
<accession>H2YL33</accession>
<proteinExistence type="predicted"/>
<keyword evidence="3" id="KW-1185">Reference proteome</keyword>
<dbReference type="HOGENOM" id="CLU_1177717_0_0_1"/>
<evidence type="ECO:0000256" key="1">
    <source>
        <dbReference type="SAM" id="MobiDB-lite"/>
    </source>
</evidence>
<protein>
    <submittedName>
        <fullName evidence="2">Uncharacterized protein</fullName>
    </submittedName>
</protein>
<name>H2YL33_CIOSA</name>
<sequence length="236" mass="26423">MATIQMEIAEDNPDKWVEVLNNCLNLKEGEEKNKLLKEFFSKASNYLTEEKHSNSENYAKILAEEAIFIGSADVIAGQTKFKKAADICRNVPFIHLSYAQYEVRNGNLDNALKVLQFGKTATGCYIFDQPIAKLKIDISARKSNASAPLKNRTNTDTPQKTETKKEMILKTPTLLRNRFKPLDSIYCDIKTPSPPKLSFSVTKTFPDHFKFDLPSLSNSKPSTNHVAASASKSKGK</sequence>
<organism evidence="2 3">
    <name type="scientific">Ciona savignyi</name>
    <name type="common">Pacific transparent sea squirt</name>
    <dbReference type="NCBI Taxonomy" id="51511"/>
    <lineage>
        <taxon>Eukaryota</taxon>
        <taxon>Metazoa</taxon>
        <taxon>Chordata</taxon>
        <taxon>Tunicata</taxon>
        <taxon>Ascidiacea</taxon>
        <taxon>Phlebobranchia</taxon>
        <taxon>Cionidae</taxon>
        <taxon>Ciona</taxon>
    </lineage>
</organism>
<dbReference type="Ensembl" id="ENSCSAVT00000006112.1">
    <property type="protein sequence ID" value="ENSCSAVP00000006035.1"/>
    <property type="gene ID" value="ENSCSAVG00000003602.1"/>
</dbReference>
<evidence type="ECO:0000313" key="3">
    <source>
        <dbReference type="Proteomes" id="UP000007875"/>
    </source>
</evidence>
<dbReference type="Gene3D" id="1.25.40.10">
    <property type="entry name" value="Tetratricopeptide repeat domain"/>
    <property type="match status" value="1"/>
</dbReference>
<dbReference type="InParanoid" id="H2YL33"/>
<reference evidence="3" key="1">
    <citation type="submission" date="2003-08" db="EMBL/GenBank/DDBJ databases">
        <authorList>
            <person name="Birren B."/>
            <person name="Nusbaum C."/>
            <person name="Abebe A."/>
            <person name="Abouelleil A."/>
            <person name="Adekoya E."/>
            <person name="Ait-zahra M."/>
            <person name="Allen N."/>
            <person name="Allen T."/>
            <person name="An P."/>
            <person name="Anderson M."/>
            <person name="Anderson S."/>
            <person name="Arachchi H."/>
            <person name="Armbruster J."/>
            <person name="Bachantsang P."/>
            <person name="Baldwin J."/>
            <person name="Barry A."/>
            <person name="Bayul T."/>
            <person name="Blitshsteyn B."/>
            <person name="Bloom T."/>
            <person name="Blye J."/>
            <person name="Boguslavskiy L."/>
            <person name="Borowsky M."/>
            <person name="Boukhgalter B."/>
            <person name="Brunache A."/>
            <person name="Butler J."/>
            <person name="Calixte N."/>
            <person name="Calvo S."/>
            <person name="Camarata J."/>
            <person name="Campo K."/>
            <person name="Chang J."/>
            <person name="Cheshatsang Y."/>
            <person name="Citroen M."/>
            <person name="Collymore A."/>
            <person name="Considine T."/>
            <person name="Cook A."/>
            <person name="Cooke P."/>
            <person name="Corum B."/>
            <person name="Cuomo C."/>
            <person name="David R."/>
            <person name="Dawoe T."/>
            <person name="Degray S."/>
            <person name="Dodge S."/>
            <person name="Dooley K."/>
            <person name="Dorje P."/>
            <person name="Dorjee K."/>
            <person name="Dorris L."/>
            <person name="Duffey N."/>
            <person name="Dupes A."/>
            <person name="Elkins T."/>
            <person name="Engels R."/>
            <person name="Erickson J."/>
            <person name="Farina A."/>
            <person name="Faro S."/>
            <person name="Ferreira P."/>
            <person name="Fischer H."/>
            <person name="Fitzgerald M."/>
            <person name="Foley K."/>
            <person name="Gage D."/>
            <person name="Galagan J."/>
            <person name="Gearin G."/>
            <person name="Gnerre S."/>
            <person name="Gnirke A."/>
            <person name="Goyette A."/>
            <person name="Graham J."/>
            <person name="Grandbois E."/>
            <person name="Gyaltsen K."/>
            <person name="Hafez N."/>
            <person name="Hagopian D."/>
            <person name="Hagos B."/>
            <person name="Hall J."/>
            <person name="Hatcher B."/>
            <person name="Heller A."/>
            <person name="Higgins H."/>
            <person name="Honan T."/>
            <person name="Horn A."/>
            <person name="Houde N."/>
            <person name="Hughes L."/>
            <person name="Hulme W."/>
            <person name="Husby E."/>
            <person name="Iliev I."/>
            <person name="Jaffe D."/>
            <person name="Jones C."/>
            <person name="Kamal M."/>
            <person name="Kamat A."/>
            <person name="Kamvysselis M."/>
            <person name="Karlsson E."/>
            <person name="Kells C."/>
            <person name="Kieu A."/>
            <person name="Kisner P."/>
            <person name="Kodira C."/>
            <person name="Kulbokas E."/>
            <person name="Labutti K."/>
            <person name="Lama D."/>
            <person name="Landers T."/>
            <person name="Leger J."/>
            <person name="Levine S."/>
            <person name="Lewis D."/>
            <person name="Lewis T."/>
            <person name="Lindblad-toh K."/>
            <person name="Liu X."/>
            <person name="Lokyitsang T."/>
            <person name="Lokyitsang Y."/>
            <person name="Lucien O."/>
            <person name="Lui A."/>
            <person name="Ma L.J."/>
            <person name="Mabbitt R."/>
            <person name="Macdonald J."/>
            <person name="Maclean C."/>
            <person name="Major J."/>
            <person name="Manning J."/>
            <person name="Marabella R."/>
            <person name="Maru K."/>
            <person name="Matthews C."/>
            <person name="Mauceli E."/>
            <person name="Mccarthy M."/>
            <person name="Mcdonough S."/>
            <person name="Mcghee T."/>
            <person name="Meldrim J."/>
            <person name="Meneus L."/>
            <person name="Mesirov J."/>
            <person name="Mihalev A."/>
            <person name="Mihova T."/>
            <person name="Mikkelsen T."/>
            <person name="Mlenga V."/>
            <person name="Moru K."/>
            <person name="Mozes J."/>
            <person name="Mulrain L."/>
            <person name="Munson G."/>
            <person name="Naylor J."/>
            <person name="Newes C."/>
            <person name="Nguyen C."/>
            <person name="Nguyen N."/>
            <person name="Nguyen T."/>
            <person name="Nicol R."/>
            <person name="Nielsen C."/>
            <person name="Nizzari M."/>
            <person name="Norbu C."/>
            <person name="Norbu N."/>
            <person name="O'donnell P."/>
            <person name="Okoawo O."/>
            <person name="O'leary S."/>
            <person name="Omotosho B."/>
            <person name="O'neill K."/>
            <person name="Osman S."/>
            <person name="Parker S."/>
            <person name="Perrin D."/>
            <person name="Phunkhang P."/>
            <person name="Piqani B."/>
            <person name="Purcell S."/>
            <person name="Rachupka T."/>
            <person name="Ramasamy U."/>
            <person name="Rameau R."/>
            <person name="Ray V."/>
            <person name="Raymond C."/>
            <person name="Retta R."/>
            <person name="Richardson S."/>
            <person name="Rise C."/>
            <person name="Rodriguez J."/>
            <person name="Rogers J."/>
            <person name="Rogov P."/>
            <person name="Rutman M."/>
            <person name="Schupbach R."/>
            <person name="Seaman C."/>
            <person name="Settipalli S."/>
            <person name="Sharpe T."/>
            <person name="Sheridan J."/>
            <person name="Sherpa N."/>
            <person name="Shi J."/>
            <person name="Smirnov S."/>
            <person name="Smith C."/>
            <person name="Sougnez C."/>
            <person name="Spencer B."/>
            <person name="Stalker J."/>
            <person name="Stange-thomann N."/>
            <person name="Stavropoulos S."/>
            <person name="Stetson K."/>
            <person name="Stone C."/>
            <person name="Stone S."/>
            <person name="Stubbs M."/>
            <person name="Talamas J."/>
            <person name="Tchuinga P."/>
            <person name="Tenzing P."/>
            <person name="Tesfaye S."/>
            <person name="Theodore J."/>
            <person name="Thoulutsang Y."/>
            <person name="Topham K."/>
            <person name="Towey S."/>
            <person name="Tsamla T."/>
            <person name="Tsomo N."/>
            <person name="Vallee D."/>
            <person name="Vassiliev H."/>
            <person name="Venkataraman V."/>
            <person name="Vinson J."/>
            <person name="Vo A."/>
            <person name="Wade C."/>
            <person name="Wang S."/>
            <person name="Wangchuk T."/>
            <person name="Wangdi T."/>
            <person name="Whittaker C."/>
            <person name="Wilkinson J."/>
            <person name="Wu Y."/>
            <person name="Wyman D."/>
            <person name="Yadav S."/>
            <person name="Yang S."/>
            <person name="Yang X."/>
            <person name="Yeager S."/>
            <person name="Yee E."/>
            <person name="Young G."/>
            <person name="Zainoun J."/>
            <person name="Zembeck L."/>
            <person name="Zimmer A."/>
            <person name="Zody M."/>
            <person name="Lander E."/>
        </authorList>
    </citation>
    <scope>NUCLEOTIDE SEQUENCE [LARGE SCALE GENOMIC DNA]</scope>
</reference>
<dbReference type="InterPro" id="IPR011990">
    <property type="entry name" value="TPR-like_helical_dom_sf"/>
</dbReference>
<reference evidence="2" key="3">
    <citation type="submission" date="2025-09" db="UniProtKB">
        <authorList>
            <consortium name="Ensembl"/>
        </authorList>
    </citation>
    <scope>IDENTIFICATION</scope>
</reference>
<dbReference type="Proteomes" id="UP000007875">
    <property type="component" value="Unassembled WGS sequence"/>
</dbReference>
<feature type="compositionally biased region" description="Polar residues" evidence="1">
    <location>
        <begin position="215"/>
        <end position="236"/>
    </location>
</feature>
<reference evidence="2" key="2">
    <citation type="submission" date="2025-08" db="UniProtKB">
        <authorList>
            <consortium name="Ensembl"/>
        </authorList>
    </citation>
    <scope>IDENTIFICATION</scope>
</reference>
<dbReference type="AlphaFoldDB" id="H2YL33"/>
<feature type="region of interest" description="Disordered" evidence="1">
    <location>
        <begin position="214"/>
        <end position="236"/>
    </location>
</feature>